<protein>
    <recommendedName>
        <fullName evidence="5">HTH tetR-type domain-containing protein</fullName>
    </recommendedName>
</protein>
<name>T0GNS6_9SPHN</name>
<dbReference type="SUPFAM" id="SSF46689">
    <property type="entry name" value="Homeodomain-like"/>
    <property type="match status" value="1"/>
</dbReference>
<dbReference type="GO" id="GO:0000976">
    <property type="term" value="F:transcription cis-regulatory region binding"/>
    <property type="evidence" value="ECO:0007669"/>
    <property type="project" value="TreeGrafter"/>
</dbReference>
<evidence type="ECO:0000256" key="3">
    <source>
        <dbReference type="ARBA" id="ARBA00023163"/>
    </source>
</evidence>
<dbReference type="EMBL" id="ATHO01000109">
    <property type="protein sequence ID" value="EQB05526.1"/>
    <property type="molecule type" value="Genomic_DNA"/>
</dbReference>
<evidence type="ECO:0000259" key="5">
    <source>
        <dbReference type="PROSITE" id="PS50977"/>
    </source>
</evidence>
<keyword evidence="2 4" id="KW-0238">DNA-binding</keyword>
<reference evidence="6 7" key="1">
    <citation type="journal article" date="2013" name="Genome Announc.">
        <title>Draft Genome Sequence of Sphingobium quisquiliarum Strain P25T, a Novel Hexachlorocyclohexane (HCH)-Degrading Bacterium Isolated from an HCH Dumpsite.</title>
        <authorList>
            <person name="Kumar Singh A."/>
            <person name="Sangwan N."/>
            <person name="Sharma A."/>
            <person name="Gupta V."/>
            <person name="Khurana J.P."/>
            <person name="Lal R."/>
        </authorList>
    </citation>
    <scope>NUCLEOTIDE SEQUENCE [LARGE SCALE GENOMIC DNA]</scope>
    <source>
        <strain evidence="6 7">P25</strain>
    </source>
</reference>
<dbReference type="GO" id="GO:0003700">
    <property type="term" value="F:DNA-binding transcription factor activity"/>
    <property type="evidence" value="ECO:0007669"/>
    <property type="project" value="TreeGrafter"/>
</dbReference>
<evidence type="ECO:0000256" key="4">
    <source>
        <dbReference type="PROSITE-ProRule" id="PRU00335"/>
    </source>
</evidence>
<dbReference type="Proteomes" id="UP000015525">
    <property type="component" value="Unassembled WGS sequence"/>
</dbReference>
<dbReference type="RefSeq" id="WP_021238786.1">
    <property type="nucleotide sequence ID" value="NZ_ATHO01000109.1"/>
</dbReference>
<dbReference type="InterPro" id="IPR001647">
    <property type="entry name" value="HTH_TetR"/>
</dbReference>
<dbReference type="InterPro" id="IPR050109">
    <property type="entry name" value="HTH-type_TetR-like_transc_reg"/>
</dbReference>
<evidence type="ECO:0000256" key="1">
    <source>
        <dbReference type="ARBA" id="ARBA00023015"/>
    </source>
</evidence>
<comment type="caution">
    <text evidence="6">The sequence shown here is derived from an EMBL/GenBank/DDBJ whole genome shotgun (WGS) entry which is preliminary data.</text>
</comment>
<feature type="domain" description="HTH tetR-type" evidence="5">
    <location>
        <begin position="9"/>
        <end position="70"/>
    </location>
</feature>
<dbReference type="PANTHER" id="PTHR30055">
    <property type="entry name" value="HTH-TYPE TRANSCRIPTIONAL REGULATOR RUTR"/>
    <property type="match status" value="1"/>
</dbReference>
<organism evidence="6 7">
    <name type="scientific">Sphingobium quisquiliarum P25</name>
    <dbReference type="NCBI Taxonomy" id="1329909"/>
    <lineage>
        <taxon>Bacteria</taxon>
        <taxon>Pseudomonadati</taxon>
        <taxon>Pseudomonadota</taxon>
        <taxon>Alphaproteobacteria</taxon>
        <taxon>Sphingomonadales</taxon>
        <taxon>Sphingomonadaceae</taxon>
        <taxon>Sphingobium</taxon>
    </lineage>
</organism>
<proteinExistence type="predicted"/>
<dbReference type="PROSITE" id="PS50977">
    <property type="entry name" value="HTH_TETR_2"/>
    <property type="match status" value="1"/>
</dbReference>
<evidence type="ECO:0000313" key="6">
    <source>
        <dbReference type="EMBL" id="EQB05526.1"/>
    </source>
</evidence>
<dbReference type="AlphaFoldDB" id="T0GNS6"/>
<dbReference type="PANTHER" id="PTHR30055:SF234">
    <property type="entry name" value="HTH-TYPE TRANSCRIPTIONAL REGULATOR BETI"/>
    <property type="match status" value="1"/>
</dbReference>
<keyword evidence="3" id="KW-0804">Transcription</keyword>
<dbReference type="PATRIC" id="fig|1329909.3.peg.2484"/>
<evidence type="ECO:0000256" key="2">
    <source>
        <dbReference type="ARBA" id="ARBA00023125"/>
    </source>
</evidence>
<evidence type="ECO:0000313" key="7">
    <source>
        <dbReference type="Proteomes" id="UP000015525"/>
    </source>
</evidence>
<accession>T0GNS6</accession>
<dbReference type="Gene3D" id="1.10.357.10">
    <property type="entry name" value="Tetracycline Repressor, domain 2"/>
    <property type="match status" value="1"/>
</dbReference>
<gene>
    <name evidence="6" type="ORF">L288_12840</name>
</gene>
<sequence>MSNSPNVAASNRERILDTAERLFGQHGIDSVSLRQIGEDAGQKNKTAIQYHFGSKEGLAKAIIQRRSKMMEPRIDQMYAAAGTQGRLDDMRALIEILFLPVWEVTDSHGDHSYAAFLLQYMHHPEFKPESSGFGWDIHGHVLTWNRLKALVPGLGEDEAFARLYVLNGMFVSSMVRLDSERKSGKTLLPRETFLNMLLDMMVAAFAAGSAEGAAS</sequence>
<keyword evidence="1" id="KW-0805">Transcription regulation</keyword>
<keyword evidence="7" id="KW-1185">Reference proteome</keyword>
<dbReference type="InterPro" id="IPR009057">
    <property type="entry name" value="Homeodomain-like_sf"/>
</dbReference>
<dbReference type="Pfam" id="PF00440">
    <property type="entry name" value="TetR_N"/>
    <property type="match status" value="1"/>
</dbReference>
<comment type="caution">
    <text evidence="4">Lacks conserved residue(s) required for the propagation of feature annotation.</text>
</comment>